<sequence>MQSVNQLSENCESLEEIETEAKHLNQFLPHLDIMNMKATLLDLFVNDLNYQSINLLVVALSSNKQLSHLQNFIQPINHWVSVIKSREQVLAV</sequence>
<keyword evidence="2" id="KW-1185">Reference proteome</keyword>
<organism evidence="1 2">
    <name type="scientific">Cytobacillus horneckiae</name>
    <dbReference type="NCBI Taxonomy" id="549687"/>
    <lineage>
        <taxon>Bacteria</taxon>
        <taxon>Bacillati</taxon>
        <taxon>Bacillota</taxon>
        <taxon>Bacilli</taxon>
        <taxon>Bacillales</taxon>
        <taxon>Bacillaceae</taxon>
        <taxon>Cytobacillus</taxon>
    </lineage>
</organism>
<evidence type="ECO:0000313" key="1">
    <source>
        <dbReference type="EMBL" id="PKG29660.1"/>
    </source>
</evidence>
<dbReference type="RefSeq" id="WP_066192748.1">
    <property type="nucleotide sequence ID" value="NZ_JAFDQP010000010.1"/>
</dbReference>
<dbReference type="AlphaFoldDB" id="A0A2N0ZJF1"/>
<gene>
    <name evidence="1" type="ORF">CWS20_07270</name>
</gene>
<dbReference type="EMBL" id="PISD01000013">
    <property type="protein sequence ID" value="PKG29660.1"/>
    <property type="molecule type" value="Genomic_DNA"/>
</dbReference>
<accession>A0A2N0ZJF1</accession>
<reference evidence="1 2" key="1">
    <citation type="journal article" date="2010" name="Int. J. Syst. Evol. Microbiol.">
        <title>Bacillus horneckiae sp. nov., isolated from a spacecraft-assembly clean room.</title>
        <authorList>
            <person name="Vaishampayan P."/>
            <person name="Probst A."/>
            <person name="Krishnamurthi S."/>
            <person name="Ghosh S."/>
            <person name="Osman S."/>
            <person name="McDowall A."/>
            <person name="Ruckmani A."/>
            <person name="Mayilraj S."/>
            <person name="Venkateswaran K."/>
        </authorList>
    </citation>
    <scope>NUCLEOTIDE SEQUENCE [LARGE SCALE GENOMIC DNA]</scope>
    <source>
        <strain evidence="2">1PO1SC</strain>
    </source>
</reference>
<evidence type="ECO:0000313" key="2">
    <source>
        <dbReference type="Proteomes" id="UP000233343"/>
    </source>
</evidence>
<protein>
    <submittedName>
        <fullName evidence="1">Uncharacterized protein</fullName>
    </submittedName>
</protein>
<name>A0A2N0ZJF1_9BACI</name>
<dbReference type="Proteomes" id="UP000233343">
    <property type="component" value="Unassembled WGS sequence"/>
</dbReference>
<comment type="caution">
    <text evidence="1">The sequence shown here is derived from an EMBL/GenBank/DDBJ whole genome shotgun (WGS) entry which is preliminary data.</text>
</comment>
<proteinExistence type="predicted"/>